<keyword evidence="2" id="KW-0255">Endonuclease</keyword>
<dbReference type="CDD" id="cd06260">
    <property type="entry name" value="DUF820-like"/>
    <property type="match status" value="1"/>
</dbReference>
<evidence type="ECO:0000313" key="3">
    <source>
        <dbReference type="Proteomes" id="UP000631421"/>
    </source>
</evidence>
<dbReference type="EMBL" id="JACJPY010000025">
    <property type="protein sequence ID" value="MBD2150396.1"/>
    <property type="molecule type" value="Genomic_DNA"/>
</dbReference>
<protein>
    <submittedName>
        <fullName evidence="2">Uma2 family endonuclease</fullName>
    </submittedName>
</protein>
<evidence type="ECO:0000313" key="2">
    <source>
        <dbReference type="EMBL" id="MBD2150396.1"/>
    </source>
</evidence>
<reference evidence="2" key="1">
    <citation type="journal article" date="2015" name="ISME J.">
        <title>Draft Genome Sequence of Streptomyces incarnatus NRRL8089, which Produces the Nucleoside Antibiotic Sinefungin.</title>
        <authorList>
            <person name="Oshima K."/>
            <person name="Hattori M."/>
            <person name="Shimizu H."/>
            <person name="Fukuda K."/>
            <person name="Nemoto M."/>
            <person name="Inagaki K."/>
            <person name="Tamura T."/>
        </authorList>
    </citation>
    <scope>NUCLEOTIDE SEQUENCE</scope>
    <source>
        <strain evidence="2">FACHB-1277</strain>
    </source>
</reference>
<dbReference type="SUPFAM" id="SSF52980">
    <property type="entry name" value="Restriction endonuclease-like"/>
    <property type="match status" value="1"/>
</dbReference>
<dbReference type="Pfam" id="PF05685">
    <property type="entry name" value="Uma2"/>
    <property type="match status" value="1"/>
</dbReference>
<dbReference type="InterPro" id="IPR008538">
    <property type="entry name" value="Uma2"/>
</dbReference>
<evidence type="ECO:0000259" key="1">
    <source>
        <dbReference type="Pfam" id="PF05685"/>
    </source>
</evidence>
<dbReference type="InterPro" id="IPR011335">
    <property type="entry name" value="Restrct_endonuc-II-like"/>
</dbReference>
<dbReference type="Gene3D" id="3.90.1570.10">
    <property type="entry name" value="tt1808, chain A"/>
    <property type="match status" value="1"/>
</dbReference>
<gene>
    <name evidence="2" type="ORF">H6F44_09735</name>
</gene>
<keyword evidence="2" id="KW-0540">Nuclease</keyword>
<reference evidence="2" key="2">
    <citation type="submission" date="2020-08" db="EMBL/GenBank/DDBJ databases">
        <authorList>
            <person name="Chen M."/>
            <person name="Teng W."/>
            <person name="Zhao L."/>
            <person name="Hu C."/>
            <person name="Zhou Y."/>
            <person name="Han B."/>
            <person name="Song L."/>
            <person name="Shu W."/>
        </authorList>
    </citation>
    <scope>NUCLEOTIDE SEQUENCE</scope>
    <source>
        <strain evidence="2">FACHB-1277</strain>
    </source>
</reference>
<comment type="caution">
    <text evidence="2">The sequence shown here is derived from an EMBL/GenBank/DDBJ whole genome shotgun (WGS) entry which is preliminary data.</text>
</comment>
<sequence>MSTQTKSRYFSPSEYLVLEELATFRSEYHDGEIVPMTGGTAEHNQIAINLVTYLRSQLRGQNYRVYMNDMRLWIPRYREYTYPDVLLIEGKPIFEGDNRTTVINPSLIIEVLSNSTKNYDKGEKFDYYRSIPEFKEYILVEQYRPYVAQYKKTGAGWLLTEYESLDAVLSLEAIALQIPLPEIYDLIEFI</sequence>
<keyword evidence="2" id="KW-0378">Hydrolase</keyword>
<accession>A0A926Z5L9</accession>
<organism evidence="2 3">
    <name type="scientific">Pseudanabaena cinerea FACHB-1277</name>
    <dbReference type="NCBI Taxonomy" id="2949581"/>
    <lineage>
        <taxon>Bacteria</taxon>
        <taxon>Bacillati</taxon>
        <taxon>Cyanobacteriota</taxon>
        <taxon>Cyanophyceae</taxon>
        <taxon>Pseudanabaenales</taxon>
        <taxon>Pseudanabaenaceae</taxon>
        <taxon>Pseudanabaena</taxon>
        <taxon>Pseudanabaena cinerea</taxon>
    </lineage>
</organism>
<dbReference type="InterPro" id="IPR012296">
    <property type="entry name" value="Nuclease_put_TT1808"/>
</dbReference>
<keyword evidence="3" id="KW-1185">Reference proteome</keyword>
<dbReference type="PANTHER" id="PTHR36558:SF1">
    <property type="entry name" value="RESTRICTION ENDONUCLEASE DOMAIN-CONTAINING PROTEIN-RELATED"/>
    <property type="match status" value="1"/>
</dbReference>
<dbReference type="PANTHER" id="PTHR36558">
    <property type="entry name" value="GLR1098 PROTEIN"/>
    <property type="match status" value="1"/>
</dbReference>
<dbReference type="RefSeq" id="WP_190350763.1">
    <property type="nucleotide sequence ID" value="NZ_JACJPY010000025.1"/>
</dbReference>
<name>A0A926Z5L9_9CYAN</name>
<proteinExistence type="predicted"/>
<feature type="domain" description="Putative restriction endonuclease" evidence="1">
    <location>
        <begin position="13"/>
        <end position="174"/>
    </location>
</feature>
<dbReference type="GO" id="GO:0004519">
    <property type="term" value="F:endonuclease activity"/>
    <property type="evidence" value="ECO:0007669"/>
    <property type="project" value="UniProtKB-KW"/>
</dbReference>
<dbReference type="Proteomes" id="UP000631421">
    <property type="component" value="Unassembled WGS sequence"/>
</dbReference>
<dbReference type="AlphaFoldDB" id="A0A926Z5L9"/>